<evidence type="ECO:0000256" key="1">
    <source>
        <dbReference type="SAM" id="MobiDB-lite"/>
    </source>
</evidence>
<dbReference type="InterPro" id="IPR046341">
    <property type="entry name" value="SET_dom_sf"/>
</dbReference>
<keyword evidence="3" id="KW-1185">Reference proteome</keyword>
<feature type="region of interest" description="Disordered" evidence="1">
    <location>
        <begin position="1"/>
        <end position="40"/>
    </location>
</feature>
<sequence>MTRSNNKGKRASRTAESAGNETPLASASSDAGYEEDHQYDSVHPEFRMEYRAATQELRMQWMQSLSAKVKKSEMNVLHKVDMGEFHDFMLAQEILSPGPLKRGSVAAPRVASSSLEQTTSSRKLETVAPTSAGSVGVFQGQDKGKETSTAEDELYMFSFGGPGPSNQWDSVIITEHSLIHKYLSEHPGHDLYLNLAPRRIPFELRKFDNKAQGVVATVDLAAGTRIFWERPLLVATQAVKYSVFLNIDQTFQREAGQIRRKVVDLLDGKQPLSTGIQNHTLAVLETRSFDVRFHPDPSEAKPMRAVFERISRCGRVPTGGNVRFNFDATFCGELWATRNIAAGDEVIISQ</sequence>
<accession>A0A165GWZ8</accession>
<reference evidence="2 3" key="1">
    <citation type="journal article" date="2016" name="Mol. Biol. Evol.">
        <title>Comparative Genomics of Early-Diverging Mushroom-Forming Fungi Provides Insights into the Origins of Lignocellulose Decay Capabilities.</title>
        <authorList>
            <person name="Nagy L.G."/>
            <person name="Riley R."/>
            <person name="Tritt A."/>
            <person name="Adam C."/>
            <person name="Daum C."/>
            <person name="Floudas D."/>
            <person name="Sun H."/>
            <person name="Yadav J.S."/>
            <person name="Pangilinan J."/>
            <person name="Larsson K.H."/>
            <person name="Matsuura K."/>
            <person name="Barry K."/>
            <person name="Labutti K."/>
            <person name="Kuo R."/>
            <person name="Ohm R.A."/>
            <person name="Bhattacharya S.S."/>
            <person name="Shirouzu T."/>
            <person name="Yoshinaga Y."/>
            <person name="Martin F.M."/>
            <person name="Grigoriev I.V."/>
            <person name="Hibbett D.S."/>
        </authorList>
    </citation>
    <scope>NUCLEOTIDE SEQUENCE [LARGE SCALE GENOMIC DNA]</scope>
    <source>
        <strain evidence="2 3">HHB12733</strain>
    </source>
</reference>
<name>A0A165GWZ8_9BASI</name>
<feature type="compositionally biased region" description="Basic residues" evidence="1">
    <location>
        <begin position="1"/>
        <end position="12"/>
    </location>
</feature>
<proteinExistence type="predicted"/>
<gene>
    <name evidence="2" type="ORF">CALCODRAFT_233884</name>
</gene>
<evidence type="ECO:0000313" key="3">
    <source>
        <dbReference type="Proteomes" id="UP000076842"/>
    </source>
</evidence>
<organism evidence="2 3">
    <name type="scientific">Calocera cornea HHB12733</name>
    <dbReference type="NCBI Taxonomy" id="1353952"/>
    <lineage>
        <taxon>Eukaryota</taxon>
        <taxon>Fungi</taxon>
        <taxon>Dikarya</taxon>
        <taxon>Basidiomycota</taxon>
        <taxon>Agaricomycotina</taxon>
        <taxon>Dacrymycetes</taxon>
        <taxon>Dacrymycetales</taxon>
        <taxon>Dacrymycetaceae</taxon>
        <taxon>Calocera</taxon>
    </lineage>
</organism>
<dbReference type="AlphaFoldDB" id="A0A165GWZ8"/>
<dbReference type="OrthoDB" id="265717at2759"/>
<dbReference type="InParanoid" id="A0A165GWZ8"/>
<feature type="compositionally biased region" description="Polar residues" evidence="1">
    <location>
        <begin position="14"/>
        <end position="29"/>
    </location>
</feature>
<protein>
    <submittedName>
        <fullName evidence="2">Uncharacterized protein</fullName>
    </submittedName>
</protein>
<dbReference type="SUPFAM" id="SSF82199">
    <property type="entry name" value="SET domain"/>
    <property type="match status" value="1"/>
</dbReference>
<dbReference type="Proteomes" id="UP000076842">
    <property type="component" value="Unassembled WGS sequence"/>
</dbReference>
<dbReference type="EMBL" id="KV423949">
    <property type="protein sequence ID" value="KZT58594.1"/>
    <property type="molecule type" value="Genomic_DNA"/>
</dbReference>
<evidence type="ECO:0000313" key="2">
    <source>
        <dbReference type="EMBL" id="KZT58594.1"/>
    </source>
</evidence>